<keyword evidence="2" id="KW-1185">Reference proteome</keyword>
<organism evidence="2 3">
    <name type="scientific">Romanomermis culicivorax</name>
    <name type="common">Nematode worm</name>
    <dbReference type="NCBI Taxonomy" id="13658"/>
    <lineage>
        <taxon>Eukaryota</taxon>
        <taxon>Metazoa</taxon>
        <taxon>Ecdysozoa</taxon>
        <taxon>Nematoda</taxon>
        <taxon>Enoplea</taxon>
        <taxon>Dorylaimia</taxon>
        <taxon>Mermithida</taxon>
        <taxon>Mermithoidea</taxon>
        <taxon>Mermithidae</taxon>
        <taxon>Romanomermis</taxon>
    </lineage>
</organism>
<sequence>MLTRNRLRMSLPIHLFRNWEKIPRKLLLQLNIQDESTSKMHQIPNKDVLKNPTANPSQIPLQQATLKITSEKSVVSSLSTKLAGENYNLDKQQDKMNERDERNNAKDIDEEKSGSSQYCNGAYDYTVEVRPG</sequence>
<proteinExistence type="predicted"/>
<accession>A0A915IHQ0</accession>
<feature type="compositionally biased region" description="Basic and acidic residues" evidence="1">
    <location>
        <begin position="91"/>
        <end position="113"/>
    </location>
</feature>
<protein>
    <submittedName>
        <fullName evidence="3">Uncharacterized protein</fullName>
    </submittedName>
</protein>
<reference evidence="3" key="1">
    <citation type="submission" date="2022-11" db="UniProtKB">
        <authorList>
            <consortium name="WormBaseParasite"/>
        </authorList>
    </citation>
    <scope>IDENTIFICATION</scope>
</reference>
<evidence type="ECO:0000313" key="3">
    <source>
        <dbReference type="WBParaSite" id="nRc.2.0.1.t12897-RA"/>
    </source>
</evidence>
<dbReference type="AlphaFoldDB" id="A0A915IHQ0"/>
<evidence type="ECO:0000313" key="2">
    <source>
        <dbReference type="Proteomes" id="UP000887565"/>
    </source>
</evidence>
<dbReference type="Proteomes" id="UP000887565">
    <property type="component" value="Unplaced"/>
</dbReference>
<evidence type="ECO:0000256" key="1">
    <source>
        <dbReference type="SAM" id="MobiDB-lite"/>
    </source>
</evidence>
<name>A0A915IHQ0_ROMCU</name>
<feature type="region of interest" description="Disordered" evidence="1">
    <location>
        <begin position="85"/>
        <end position="119"/>
    </location>
</feature>
<dbReference type="WBParaSite" id="nRc.2.0.1.t12897-RA">
    <property type="protein sequence ID" value="nRc.2.0.1.t12897-RA"/>
    <property type="gene ID" value="nRc.2.0.1.g12897"/>
</dbReference>